<keyword evidence="2" id="KW-0285">Flavoprotein</keyword>
<accession>A0A1B3SLN6</accession>
<dbReference type="Proteomes" id="UP000094378">
    <property type="component" value="Chromosome"/>
</dbReference>
<gene>
    <name evidence="3" type="ORF">SHELI_v1c09000</name>
</gene>
<dbReference type="InterPro" id="IPR052174">
    <property type="entry name" value="Flavoredoxin"/>
</dbReference>
<name>A0A1B3SLN6_9MOLU</name>
<dbReference type="KEGG" id="shj:SHELI_v1c09000"/>
<dbReference type="PANTHER" id="PTHR43567:SF1">
    <property type="entry name" value="FLAVOREDOXIN"/>
    <property type="match status" value="1"/>
</dbReference>
<comment type="cofactor">
    <cofactor evidence="1">
        <name>FMN</name>
        <dbReference type="ChEBI" id="CHEBI:58210"/>
    </cofactor>
</comment>
<evidence type="ECO:0000256" key="2">
    <source>
        <dbReference type="ARBA" id="ARBA00022630"/>
    </source>
</evidence>
<dbReference type="SUPFAM" id="SSF50475">
    <property type="entry name" value="FMN-binding split barrel"/>
    <property type="match status" value="1"/>
</dbReference>
<dbReference type="AlphaFoldDB" id="A0A1B3SLN6"/>
<organism evidence="3 4">
    <name type="scientific">Spiroplasma helicoides</name>
    <dbReference type="NCBI Taxonomy" id="216938"/>
    <lineage>
        <taxon>Bacteria</taxon>
        <taxon>Bacillati</taxon>
        <taxon>Mycoplasmatota</taxon>
        <taxon>Mollicutes</taxon>
        <taxon>Entomoplasmatales</taxon>
        <taxon>Spiroplasmataceae</taxon>
        <taxon>Spiroplasma</taxon>
    </lineage>
</organism>
<evidence type="ECO:0000256" key="1">
    <source>
        <dbReference type="ARBA" id="ARBA00001917"/>
    </source>
</evidence>
<protein>
    <recommendedName>
        <fullName evidence="5">Flavin reductase like domain-containing protein</fullName>
    </recommendedName>
</protein>
<dbReference type="PATRIC" id="fig|216938.3.peg.913"/>
<dbReference type="PANTHER" id="PTHR43567">
    <property type="entry name" value="FLAVOREDOXIN-RELATED-RELATED"/>
    <property type="match status" value="1"/>
</dbReference>
<reference evidence="3 4" key="1">
    <citation type="submission" date="2016-08" db="EMBL/GenBank/DDBJ databases">
        <title>Complete genome sequence of Spiroplasma helicoides TABS-2 (DSM 22551).</title>
        <authorList>
            <person name="Shen W.-Y."/>
            <person name="Lo W.-S."/>
            <person name="Lai Y.-C."/>
            <person name="Kuo C.-H."/>
        </authorList>
    </citation>
    <scope>NUCLEOTIDE SEQUENCE [LARGE SCALE GENOMIC DNA]</scope>
    <source>
        <strain evidence="3 4">TABS-2</strain>
    </source>
</reference>
<dbReference type="InterPro" id="IPR012349">
    <property type="entry name" value="Split_barrel_FMN-bd"/>
</dbReference>
<evidence type="ECO:0000313" key="4">
    <source>
        <dbReference type="Proteomes" id="UP000094378"/>
    </source>
</evidence>
<dbReference type="OrthoDB" id="9806228at2"/>
<evidence type="ECO:0000313" key="3">
    <source>
        <dbReference type="EMBL" id="AOG60849.1"/>
    </source>
</evidence>
<keyword evidence="4" id="KW-1185">Reference proteome</keyword>
<dbReference type="Gene3D" id="2.30.110.10">
    <property type="entry name" value="Electron Transport, Fmn-binding Protein, Chain A"/>
    <property type="match status" value="1"/>
</dbReference>
<sequence length="192" mass="22517">MYEKINSKTIYWGFPVCLITSIDENKITNITPISSIYNVNDTLMIGINVNSKAYANINLNKNIILNIIPENMWSQVENIAKYSSNIDNKNRLYTNEKDKIGKFKLIQSHFDDIKYIDNSLIYIEAQYNEKIVANGIANINYIVKNIYVKKDLLDDDKYIIEDKLDVIIYQFRNYKKLSKKVLGKSFRYEKTN</sequence>
<dbReference type="EMBL" id="CP017015">
    <property type="protein sequence ID" value="AOG60849.1"/>
    <property type="molecule type" value="Genomic_DNA"/>
</dbReference>
<evidence type="ECO:0008006" key="5">
    <source>
        <dbReference type="Google" id="ProtNLM"/>
    </source>
</evidence>
<proteinExistence type="predicted"/>
<dbReference type="STRING" id="216938.SHELI_v1c09000"/>
<dbReference type="RefSeq" id="WP_069117102.1">
    <property type="nucleotide sequence ID" value="NZ_CP017015.1"/>
</dbReference>